<sequence length="116" mass="12161">MNGELGTKAKASYAKFRSDSAKAKAKATAKAKGDPEAAKAAATAEVNGLAVDMVAGLLPDVLRQGGEISYKLLAALDGQTLEEYKADFTVKKWVNDIKDAIDGIDGIKDILAPFFG</sequence>
<name>A0A8S5N1I9_9CAUD</name>
<evidence type="ECO:0000313" key="1">
    <source>
        <dbReference type="EMBL" id="DAD88146.1"/>
    </source>
</evidence>
<protein>
    <submittedName>
        <fullName evidence="1">Uncharacterized protein</fullName>
    </submittedName>
</protein>
<dbReference type="EMBL" id="BK015036">
    <property type="protein sequence ID" value="DAD88146.1"/>
    <property type="molecule type" value="Genomic_DNA"/>
</dbReference>
<organism evidence="1">
    <name type="scientific">Siphoviridae sp. ctiuX7</name>
    <dbReference type="NCBI Taxonomy" id="2826436"/>
    <lineage>
        <taxon>Viruses</taxon>
        <taxon>Duplodnaviria</taxon>
        <taxon>Heunggongvirae</taxon>
        <taxon>Uroviricota</taxon>
        <taxon>Caudoviricetes</taxon>
    </lineage>
</organism>
<accession>A0A8S5N1I9</accession>
<proteinExistence type="predicted"/>
<reference evidence="1" key="1">
    <citation type="journal article" date="2021" name="Proc. Natl. Acad. Sci. U.S.A.">
        <title>A Catalog of Tens of Thousands of Viruses from Human Metagenomes Reveals Hidden Associations with Chronic Diseases.</title>
        <authorList>
            <person name="Tisza M.J."/>
            <person name="Buck C.B."/>
        </authorList>
    </citation>
    <scope>NUCLEOTIDE SEQUENCE</scope>
    <source>
        <strain evidence="1">CtiuX7</strain>
    </source>
</reference>